<reference evidence="3" key="1">
    <citation type="submission" date="2022-11" db="UniProtKB">
        <authorList>
            <consortium name="WormBaseParasite"/>
        </authorList>
    </citation>
    <scope>IDENTIFICATION</scope>
</reference>
<keyword evidence="2" id="KW-1185">Reference proteome</keyword>
<name>A0A914YT69_9BILA</name>
<feature type="region of interest" description="Disordered" evidence="1">
    <location>
        <begin position="292"/>
        <end position="530"/>
    </location>
</feature>
<accession>A0A914YT69</accession>
<dbReference type="SUPFAM" id="SSF143990">
    <property type="entry name" value="YbiA-like"/>
    <property type="match status" value="1"/>
</dbReference>
<feature type="compositionally biased region" description="Basic and acidic residues" evidence="1">
    <location>
        <begin position="426"/>
        <end position="437"/>
    </location>
</feature>
<feature type="compositionally biased region" description="Acidic residues" evidence="1">
    <location>
        <begin position="516"/>
        <end position="530"/>
    </location>
</feature>
<feature type="compositionally biased region" description="Pro residues" evidence="1">
    <location>
        <begin position="305"/>
        <end position="335"/>
    </location>
</feature>
<feature type="compositionally biased region" description="Polar residues" evidence="1">
    <location>
        <begin position="393"/>
        <end position="406"/>
    </location>
</feature>
<proteinExistence type="predicted"/>
<evidence type="ECO:0000313" key="2">
    <source>
        <dbReference type="Proteomes" id="UP000887577"/>
    </source>
</evidence>
<dbReference type="InterPro" id="IPR037238">
    <property type="entry name" value="YbiA-like_sf"/>
</dbReference>
<evidence type="ECO:0000256" key="1">
    <source>
        <dbReference type="SAM" id="MobiDB-lite"/>
    </source>
</evidence>
<protein>
    <submittedName>
        <fullName evidence="3">Uncharacterized protein</fullName>
    </submittedName>
</protein>
<feature type="compositionally biased region" description="Low complexity" evidence="1">
    <location>
        <begin position="439"/>
        <end position="505"/>
    </location>
</feature>
<feature type="compositionally biased region" description="Basic and acidic residues" evidence="1">
    <location>
        <begin position="293"/>
        <end position="302"/>
    </location>
</feature>
<dbReference type="Proteomes" id="UP000887577">
    <property type="component" value="Unplaced"/>
</dbReference>
<organism evidence="2 3">
    <name type="scientific">Panagrolaimus superbus</name>
    <dbReference type="NCBI Taxonomy" id="310955"/>
    <lineage>
        <taxon>Eukaryota</taxon>
        <taxon>Metazoa</taxon>
        <taxon>Ecdysozoa</taxon>
        <taxon>Nematoda</taxon>
        <taxon>Chromadorea</taxon>
        <taxon>Rhabditida</taxon>
        <taxon>Tylenchina</taxon>
        <taxon>Panagrolaimomorpha</taxon>
        <taxon>Panagrolaimoidea</taxon>
        <taxon>Panagrolaimidae</taxon>
        <taxon>Panagrolaimus</taxon>
    </lineage>
</organism>
<dbReference type="Gene3D" id="1.10.357.40">
    <property type="entry name" value="YbiA-like"/>
    <property type="match status" value="1"/>
</dbReference>
<sequence>MYIFRFLGLKPALEEELLNLSDGYEVWSRFNSFLQTETNIAFDKLKAYFMSERQKLIKVALALMFQQHRAVLRVLLETEDALLVYCARFSTIESELCCGLRERDFRSVFQESQSDVRELVEFFLKPQAYRPPYVGGNRLGLILMELRRQFILGGCYPSQYEILPMPIESKLGTDSPTENYVCDKPFKAIKKINFTSTWADPLILAVKNSEGYRKPFRGFPVFLRDDEKTNKILENDLKKDKQNLINSIKGTGPGLAYSAALIVTKKLNELLIENERKAIEMKHKVNCILSFNKDPKEDKPKQEFAPPPPMPLPPQMPPAPSQMPPPLQQMPPPQILQPQFPMNLNPQAFNLPQPPQLQQLQSQLPQPPPQLQHHHQQQQQQPPQQRFYDRSNAAPNNQQNLYPQQRNDFRGNNDRFGGSAQSSNNFRDRRDRDDRNNRNRNFASPSRNNARNYNNYRGPPQLQQQPQNQYRNFSPARDQQQQQSSSQQHGVQQQPAAQPEKSPSSKSKKPKRVVDESELSEGEILSSDED</sequence>
<evidence type="ECO:0000313" key="3">
    <source>
        <dbReference type="WBParaSite" id="PSU_v2.g20629.t1"/>
    </source>
</evidence>
<dbReference type="WBParaSite" id="PSU_v2.g20629.t1">
    <property type="protein sequence ID" value="PSU_v2.g20629.t1"/>
    <property type="gene ID" value="PSU_v2.g20629"/>
</dbReference>
<dbReference type="AlphaFoldDB" id="A0A914YT69"/>